<dbReference type="InterPro" id="IPR010982">
    <property type="entry name" value="Lambda_DNA-bd_dom_sf"/>
</dbReference>
<dbReference type="Gene3D" id="1.10.260.40">
    <property type="entry name" value="lambda repressor-like DNA-binding domains"/>
    <property type="match status" value="1"/>
</dbReference>
<keyword evidence="3" id="KW-0804">Transcription</keyword>
<dbReference type="PANTHER" id="PTHR30146:SF109">
    <property type="entry name" value="HTH-TYPE TRANSCRIPTIONAL REGULATOR GALS"/>
    <property type="match status" value="1"/>
</dbReference>
<keyword evidence="2" id="KW-0238">DNA-binding</keyword>
<dbReference type="Pfam" id="PF13377">
    <property type="entry name" value="Peripla_BP_3"/>
    <property type="match status" value="1"/>
</dbReference>
<evidence type="ECO:0000256" key="3">
    <source>
        <dbReference type="ARBA" id="ARBA00023163"/>
    </source>
</evidence>
<name>A0A3N2BB04_9MICO</name>
<evidence type="ECO:0000313" key="5">
    <source>
        <dbReference type="EMBL" id="ROR72443.1"/>
    </source>
</evidence>
<keyword evidence="1" id="KW-0805">Transcription regulation</keyword>
<dbReference type="InterPro" id="IPR028082">
    <property type="entry name" value="Peripla_BP_I"/>
</dbReference>
<evidence type="ECO:0000259" key="4">
    <source>
        <dbReference type="PROSITE" id="PS50932"/>
    </source>
</evidence>
<dbReference type="GO" id="GO:0003700">
    <property type="term" value="F:DNA-binding transcription factor activity"/>
    <property type="evidence" value="ECO:0007669"/>
    <property type="project" value="TreeGrafter"/>
</dbReference>
<dbReference type="EMBL" id="RKHK01000001">
    <property type="protein sequence ID" value="ROR72443.1"/>
    <property type="molecule type" value="Genomic_DNA"/>
</dbReference>
<dbReference type="InterPro" id="IPR000843">
    <property type="entry name" value="HTH_LacI"/>
</dbReference>
<accession>A0A3N2BB04</accession>
<gene>
    <name evidence="5" type="ORF">EDD31_0794</name>
</gene>
<dbReference type="PROSITE" id="PS50932">
    <property type="entry name" value="HTH_LACI_2"/>
    <property type="match status" value="1"/>
</dbReference>
<evidence type="ECO:0000256" key="2">
    <source>
        <dbReference type="ARBA" id="ARBA00023125"/>
    </source>
</evidence>
<protein>
    <submittedName>
        <fullName evidence="5">LacI family transcriptional regulator</fullName>
    </submittedName>
</protein>
<evidence type="ECO:0000313" key="6">
    <source>
        <dbReference type="Proteomes" id="UP000280668"/>
    </source>
</evidence>
<dbReference type="SMART" id="SM00354">
    <property type="entry name" value="HTH_LACI"/>
    <property type="match status" value="1"/>
</dbReference>
<dbReference type="SUPFAM" id="SSF47413">
    <property type="entry name" value="lambda repressor-like DNA-binding domains"/>
    <property type="match status" value="1"/>
</dbReference>
<dbReference type="SUPFAM" id="SSF53822">
    <property type="entry name" value="Periplasmic binding protein-like I"/>
    <property type="match status" value="1"/>
</dbReference>
<dbReference type="Proteomes" id="UP000280668">
    <property type="component" value="Unassembled WGS sequence"/>
</dbReference>
<dbReference type="InterPro" id="IPR046335">
    <property type="entry name" value="LacI/GalR-like_sensor"/>
</dbReference>
<dbReference type="PANTHER" id="PTHR30146">
    <property type="entry name" value="LACI-RELATED TRANSCRIPTIONAL REPRESSOR"/>
    <property type="match status" value="1"/>
</dbReference>
<dbReference type="AlphaFoldDB" id="A0A3N2BB04"/>
<proteinExistence type="predicted"/>
<dbReference type="Gene3D" id="3.40.50.2300">
    <property type="match status" value="2"/>
</dbReference>
<comment type="caution">
    <text evidence="5">The sequence shown here is derived from an EMBL/GenBank/DDBJ whole genome shotgun (WGS) entry which is preliminary data.</text>
</comment>
<dbReference type="GO" id="GO:0000976">
    <property type="term" value="F:transcription cis-regulatory region binding"/>
    <property type="evidence" value="ECO:0007669"/>
    <property type="project" value="TreeGrafter"/>
</dbReference>
<dbReference type="Pfam" id="PF00356">
    <property type="entry name" value="LacI"/>
    <property type="match status" value="1"/>
</dbReference>
<feature type="domain" description="HTH lacI-type" evidence="4">
    <location>
        <begin position="12"/>
        <end position="66"/>
    </location>
</feature>
<organism evidence="5 6">
    <name type="scientific">Bogoriella caseilytica</name>
    <dbReference type="NCBI Taxonomy" id="56055"/>
    <lineage>
        <taxon>Bacteria</taxon>
        <taxon>Bacillati</taxon>
        <taxon>Actinomycetota</taxon>
        <taxon>Actinomycetes</taxon>
        <taxon>Micrococcales</taxon>
        <taxon>Bogoriellaceae</taxon>
        <taxon>Bogoriella</taxon>
    </lineage>
</organism>
<dbReference type="CDD" id="cd01392">
    <property type="entry name" value="HTH_LacI"/>
    <property type="match status" value="1"/>
</dbReference>
<sequence>MTSHTTSHNGQVRLRDVAERAGVSAGTVSNTLNHPDRVHARTQALVKEAIEALGYVPNQQARMLTGAASKVMGLVVLDVESPFYMETAQAIERSFRESGHFLMLCNSESDLDREAELLRMLAAQRVRGVLLAPATADADPHQYLDIARDLPVVLLDFDGGDTHCSVAVDNVDGGRLAARHLLRAGHRKLAFIGGPAQIRQFTERAAGARAELIDAGLDPEVHLVEIAASGIGIQDGHAAAEELLAVDPPEGVLCGNDMLAFGAYRAMTAAGLRIPQDVSIVGYDDINVAKDWIVPMTTVRQPIDELGRIAARLILEDSSDDAGHVHRHVRLRPELVIRRSTAAR</sequence>
<keyword evidence="6" id="KW-1185">Reference proteome</keyword>
<reference evidence="5 6" key="1">
    <citation type="submission" date="2018-11" db="EMBL/GenBank/DDBJ databases">
        <title>Sequencing the genomes of 1000 actinobacteria strains.</title>
        <authorList>
            <person name="Klenk H.-P."/>
        </authorList>
    </citation>
    <scope>NUCLEOTIDE SEQUENCE [LARGE SCALE GENOMIC DNA]</scope>
    <source>
        <strain evidence="5 6">DSM 11294</strain>
    </source>
</reference>
<evidence type="ECO:0000256" key="1">
    <source>
        <dbReference type="ARBA" id="ARBA00023015"/>
    </source>
</evidence>
<dbReference type="RefSeq" id="WP_170163174.1">
    <property type="nucleotide sequence ID" value="NZ_RKHK01000001.1"/>
</dbReference>